<dbReference type="Proteomes" id="UP000294229">
    <property type="component" value="Unassembled WGS sequence"/>
</dbReference>
<evidence type="ECO:0000313" key="4">
    <source>
        <dbReference type="Proteomes" id="UP000254620"/>
    </source>
</evidence>
<dbReference type="PANTHER" id="PTHR30373:SF8">
    <property type="entry name" value="BLL7265 PROTEIN"/>
    <property type="match status" value="1"/>
</dbReference>
<evidence type="ECO:0000313" key="5">
    <source>
        <dbReference type="Proteomes" id="UP000294229"/>
    </source>
</evidence>
<dbReference type="Pfam" id="PF04536">
    <property type="entry name" value="TPM_phosphatase"/>
    <property type="match status" value="1"/>
</dbReference>
<reference evidence="2 5" key="2">
    <citation type="submission" date="2018-11" db="EMBL/GenBank/DDBJ databases">
        <title>Sequencing Av. paragallinarum serogroups.</title>
        <authorList>
            <person name="Hellmuth J.E."/>
            <person name="Boucher C.E."/>
            <person name="Cason E.D."/>
        </authorList>
    </citation>
    <scope>NUCLEOTIDE SEQUENCE [LARGE SCALE GENOMIC DNA]</scope>
    <source>
        <strain evidence="2 5">SA-3</strain>
    </source>
</reference>
<dbReference type="Proteomes" id="UP000254620">
    <property type="component" value="Unassembled WGS sequence"/>
</dbReference>
<name>A0A0F5EYE5_AVIPA</name>
<dbReference type="EMBL" id="RQXS01000033">
    <property type="protein sequence ID" value="RZN58473.1"/>
    <property type="molecule type" value="Genomic_DNA"/>
</dbReference>
<sequence>MAIFSKLPFDKKQIEAAIARLEQRSSAELRVYIERHLPKSQPSAIQYALSIFTQLAMTETQARNGVLIYIAYKDQQCAIIGDEGIHQYVGEAFWQQQYVAMAEDFQQKRYTQGVVNTIERIAQRLTLHFPIQPDDRNELDNEVIIND</sequence>
<accession>A0A0F5EYE5</accession>
<dbReference type="RefSeq" id="WP_035685654.1">
    <property type="nucleotide sequence ID" value="NZ_CP034110.1"/>
</dbReference>
<proteinExistence type="predicted"/>
<gene>
    <name evidence="2" type="ORF">EIG79_07510</name>
    <name evidence="3" type="ORF">NCTC10926_00370</name>
</gene>
<dbReference type="eggNOG" id="COG3762">
    <property type="taxonomic scope" value="Bacteria"/>
</dbReference>
<protein>
    <submittedName>
        <fullName evidence="3">Domain of uncharacterized function (DUF477)</fullName>
    </submittedName>
    <submittedName>
        <fullName evidence="2">TPM domain-containing protein</fullName>
    </submittedName>
</protein>
<dbReference type="OrthoDB" id="5683663at2"/>
<dbReference type="InterPro" id="IPR007621">
    <property type="entry name" value="TPM_dom"/>
</dbReference>
<dbReference type="KEGG" id="apag:EIA51_06720"/>
<dbReference type="AlphaFoldDB" id="A0A0F5EYE5"/>
<organism evidence="2 5">
    <name type="scientific">Avibacterium paragallinarum</name>
    <name type="common">Haemophilus gallinarum</name>
    <dbReference type="NCBI Taxonomy" id="728"/>
    <lineage>
        <taxon>Bacteria</taxon>
        <taxon>Pseudomonadati</taxon>
        <taxon>Pseudomonadota</taxon>
        <taxon>Gammaproteobacteria</taxon>
        <taxon>Pasteurellales</taxon>
        <taxon>Pasteurellaceae</taxon>
        <taxon>Avibacterium</taxon>
    </lineage>
</organism>
<feature type="domain" description="TPM" evidence="1">
    <location>
        <begin position="10"/>
        <end position="123"/>
    </location>
</feature>
<dbReference type="Gene3D" id="3.10.310.50">
    <property type="match status" value="1"/>
</dbReference>
<evidence type="ECO:0000313" key="3">
    <source>
        <dbReference type="EMBL" id="SUU97011.1"/>
    </source>
</evidence>
<evidence type="ECO:0000259" key="1">
    <source>
        <dbReference type="Pfam" id="PF04536"/>
    </source>
</evidence>
<reference evidence="3 4" key="1">
    <citation type="submission" date="2018-06" db="EMBL/GenBank/DDBJ databases">
        <authorList>
            <consortium name="Pathogen Informatics"/>
            <person name="Doyle S."/>
        </authorList>
    </citation>
    <scope>NUCLEOTIDE SEQUENCE [LARGE SCALE GENOMIC DNA]</scope>
    <source>
        <strain evidence="3 4">NCTC10926</strain>
    </source>
</reference>
<dbReference type="EMBL" id="UFSW01000001">
    <property type="protein sequence ID" value="SUU97011.1"/>
    <property type="molecule type" value="Genomic_DNA"/>
</dbReference>
<evidence type="ECO:0000313" key="2">
    <source>
        <dbReference type="EMBL" id="RZN58473.1"/>
    </source>
</evidence>
<dbReference type="PANTHER" id="PTHR30373">
    <property type="entry name" value="UPF0603 PROTEIN YGCG"/>
    <property type="match status" value="1"/>
</dbReference>
<dbReference type="STRING" id="728.VY92_08055"/>